<dbReference type="EMBL" id="CATQJA010002702">
    <property type="protein sequence ID" value="CAJ0585026.1"/>
    <property type="molecule type" value="Genomic_DNA"/>
</dbReference>
<accession>A0AA36DE44</accession>
<keyword evidence="2" id="KW-1185">Reference proteome</keyword>
<evidence type="ECO:0000313" key="2">
    <source>
        <dbReference type="Proteomes" id="UP001177023"/>
    </source>
</evidence>
<dbReference type="AlphaFoldDB" id="A0AA36DE44"/>
<sequence>MYKYTHDSAKKALNSLEYSESNGDLHFVAGGRKNGLERVLYWQNGGKIMSIDDREIPEGIEPRYLSIVNKIAEQLPHFLEKFEQVKAEIYYDYHKWKGQQKLGEATALNDGALDFSGTLSLVYSSDAELGHKIEISSLEEITGELLTTIFNVLERKLAKDIFKQILVRIKTDVASFLDDDVGEQDFEHQEAMLAEYEDSV</sequence>
<reference evidence="1" key="1">
    <citation type="submission" date="2023-06" db="EMBL/GenBank/DDBJ databases">
        <authorList>
            <person name="Delattre M."/>
        </authorList>
    </citation>
    <scope>NUCLEOTIDE SEQUENCE</scope>
    <source>
        <strain evidence="1">AF72</strain>
    </source>
</reference>
<feature type="non-terminal residue" evidence="1">
    <location>
        <position position="200"/>
    </location>
</feature>
<name>A0AA36DE44_9BILA</name>
<proteinExistence type="predicted"/>
<gene>
    <name evidence="1" type="ORF">MSPICULIGERA_LOCUS23059</name>
</gene>
<dbReference type="Proteomes" id="UP001177023">
    <property type="component" value="Unassembled WGS sequence"/>
</dbReference>
<protein>
    <submittedName>
        <fullName evidence="1">Uncharacterized protein</fullName>
    </submittedName>
</protein>
<comment type="caution">
    <text evidence="1">The sequence shown here is derived from an EMBL/GenBank/DDBJ whole genome shotgun (WGS) entry which is preliminary data.</text>
</comment>
<evidence type="ECO:0000313" key="1">
    <source>
        <dbReference type="EMBL" id="CAJ0585026.1"/>
    </source>
</evidence>
<organism evidence="1 2">
    <name type="scientific">Mesorhabditis spiculigera</name>
    <dbReference type="NCBI Taxonomy" id="96644"/>
    <lineage>
        <taxon>Eukaryota</taxon>
        <taxon>Metazoa</taxon>
        <taxon>Ecdysozoa</taxon>
        <taxon>Nematoda</taxon>
        <taxon>Chromadorea</taxon>
        <taxon>Rhabditida</taxon>
        <taxon>Rhabditina</taxon>
        <taxon>Rhabditomorpha</taxon>
        <taxon>Rhabditoidea</taxon>
        <taxon>Rhabditidae</taxon>
        <taxon>Mesorhabditinae</taxon>
        <taxon>Mesorhabditis</taxon>
    </lineage>
</organism>